<dbReference type="InterPro" id="IPR011990">
    <property type="entry name" value="TPR-like_helical_dom_sf"/>
</dbReference>
<dbReference type="SUPFAM" id="SSF47473">
    <property type="entry name" value="EF-hand"/>
    <property type="match status" value="1"/>
</dbReference>
<evidence type="ECO:0000259" key="2">
    <source>
        <dbReference type="PROSITE" id="PS50222"/>
    </source>
</evidence>
<sequence length="1719" mass="187364">MALHPGARTTTWDRPPLGLARTETLLESARVSPAAPEVRPLPENRADSSGWTPSPHPAVTQVPPTTLRELQPIPLTRTVATGPSQLQRLGTWSQAPEALAAPWPRMMAPPQRLGATALPPAVPAQLQRASTTTGGHPVPLQRASTVTGARAPVLSRACTLTLPSPPALSVPTTQQAQAIVLQRTGTVTLAESTPGLTAQPAQLPAQPLQRAGTVTMPETAGTSASAAPVRVLSPAPVTSIVSQATSACSVRRMPTKEDLPEVGRLLFQSMLGRLEAPEEEPPRQLRLVIGGLMGSGKSTICRMLRHLLKGTWINQDEFSSQKNAKKAFLKAIAEAAADDAVAVLLVDKINTERQHRSGIVQEMRKGRPGDIVYVQIKHPDDATDRWENTLSWCESRIARRGSGHRTLMADNPQLRSILQRTAQAAEPLSKEEARNFAATLRVNMVQTSIVQVMKLLQDLDEVGLLEPRFELASLLQEHRLLQAQDAANRAEWELAAAASKGKGKGQKDESPKGPPPVWYWVVQLDEVSSELLLKRWEQQEDYDTAVASGISVAKEHHVTLLYLGGGKDEEVATRNPKLEGPAHVAQLREEFKRRAGEKVDLDVTSIVWEEGRIAAASVALRGGIDQLCANVHPHITLGTAARVNAVKSNEVLARRAATLDLQSGLQAWLQQLSLAQYTERLAAWCLQMGAASPEELAEFASDAAAAIETDDPEAQARVAEVLKSAVERPLQELRLANPLQLTGVIHGVTIKEKDAEAYLSDDEARSGLAAFLLSFEGCGLRFDEPPCWPWRHCHLTLELPGSDAFDGLSKIGQAAQVQDSDAEMRAVAMQGPSAWLARLADPGDRIALSRAQAALKAVTVDKRLLRAVTSISVNDKDLIVRKVAEEVTDLDIPLATGAKQNMPKSELELLASRAVLAMLCVPFQENSDIQANGTYLATAAEYQGDMVYQNSKGFLVSCEHHEDTWQGWILGLAGHPLYVAESMPAAHQEVPGSWRVVPTWGKDPAPSVTAVFTAAEATLLQLQKALASAEDAAATGNFDDAQALLDAAQDDAEHLLDHADNSGVAPALQRLQCLRESLPWRRASALRSQGVDASDAEDWDGARRLFETALRHIDSCESQESGNLRQELRKLLAQCPERIVMSRLREAEKACDAQQWRDCTSLLESVQQHAKEAAAAGACTASLWEEQAKHLRLRSVLGQAKELQCRGDEARGSTRASYESAATCFVAALELLEPLQGTGGPASALLVELKEAMEGLAVLAMGQVEAALGEESLEAGIDMDGLLSFADRVLRHVKGSQVLRVELEALQEATAQAKISDLRTSGDAAVERGDWQEADACWAAALQLIAESQVLPVVRLREELTTARRFAAVTMAGSFLKQGDASRESGDVFSADRLYSDALGVLPAEDSAVAPLRCGLLLKRAEVLHQKWQHKDALDDCVAVLNLGLERPRALHIAAEACRALYLREAEDPELEGNVRSHWMDMAVHYLEEASATSEDPALQRRLRAWRREVPPRPTPVPMPPFDWSTVPKNEKANYFGCVDRRAGFSEAKLQHIWEALRKESNGTHAASISKATFVRALRHFSGDIEEDEAEALFHEANRDQDGLLTFDDFQKLPDWAFNLLQTTEDENREDGFAEILEAVAKETLTNMQTKSFVLNADDHVDLQWRPAFVPLSPALKFEIPLAPLHAARANVGLRLEVHRETGSETRTPLSTRRRIAFG</sequence>
<dbReference type="GO" id="GO:0005509">
    <property type="term" value="F:calcium ion binding"/>
    <property type="evidence" value="ECO:0007669"/>
    <property type="project" value="InterPro"/>
</dbReference>
<dbReference type="Gene3D" id="1.25.40.10">
    <property type="entry name" value="Tetratricopeptide repeat domain"/>
    <property type="match status" value="1"/>
</dbReference>
<dbReference type="Pfam" id="PF08303">
    <property type="entry name" value="tRNA_lig_kinase"/>
    <property type="match status" value="1"/>
</dbReference>
<evidence type="ECO:0000313" key="3">
    <source>
        <dbReference type="EMBL" id="OLP95889.1"/>
    </source>
</evidence>
<dbReference type="Gene3D" id="1.10.238.10">
    <property type="entry name" value="EF-hand"/>
    <property type="match status" value="1"/>
</dbReference>
<dbReference type="Proteomes" id="UP000186817">
    <property type="component" value="Unassembled WGS sequence"/>
</dbReference>
<dbReference type="OrthoDB" id="430886at2759"/>
<dbReference type="PANTHER" id="PTHR32004:SF1">
    <property type="entry name" value="TRNA LIGASE"/>
    <property type="match status" value="1"/>
</dbReference>
<dbReference type="InterPro" id="IPR015966">
    <property type="entry name" value="tRNA_lig_kin_fungi"/>
</dbReference>
<name>A0A1Q9DL67_SYMMI</name>
<dbReference type="SUPFAM" id="SSF52540">
    <property type="entry name" value="P-loop containing nucleoside triphosphate hydrolases"/>
    <property type="match status" value="1"/>
</dbReference>
<proteinExistence type="predicted"/>
<protein>
    <recommendedName>
        <fullName evidence="2">EF-hand domain-containing protein</fullName>
    </recommendedName>
</protein>
<accession>A0A1Q9DL67</accession>
<reference evidence="3 4" key="1">
    <citation type="submission" date="2016-02" db="EMBL/GenBank/DDBJ databases">
        <title>Genome analysis of coral dinoflagellate symbionts highlights evolutionary adaptations to a symbiotic lifestyle.</title>
        <authorList>
            <person name="Aranda M."/>
            <person name="Li Y."/>
            <person name="Liew Y.J."/>
            <person name="Baumgarten S."/>
            <person name="Simakov O."/>
            <person name="Wilson M."/>
            <person name="Piel J."/>
            <person name="Ashoor H."/>
            <person name="Bougouffa S."/>
            <person name="Bajic V.B."/>
            <person name="Ryu T."/>
            <person name="Ravasi T."/>
            <person name="Bayer T."/>
            <person name="Micklem G."/>
            <person name="Kim H."/>
            <person name="Bhak J."/>
            <person name="Lajeunesse T.C."/>
            <person name="Voolstra C.R."/>
        </authorList>
    </citation>
    <scope>NUCLEOTIDE SEQUENCE [LARGE SCALE GENOMIC DNA]</scope>
    <source>
        <strain evidence="3 4">CCMP2467</strain>
    </source>
</reference>
<dbReference type="EMBL" id="LSRX01000487">
    <property type="protein sequence ID" value="OLP95889.1"/>
    <property type="molecule type" value="Genomic_DNA"/>
</dbReference>
<dbReference type="GO" id="GO:0003972">
    <property type="term" value="F:RNA ligase (ATP) activity"/>
    <property type="evidence" value="ECO:0007669"/>
    <property type="project" value="InterPro"/>
</dbReference>
<evidence type="ECO:0000256" key="1">
    <source>
        <dbReference type="SAM" id="MobiDB-lite"/>
    </source>
</evidence>
<dbReference type="InterPro" id="IPR015965">
    <property type="entry name" value="tRNA_lig_PDEase"/>
</dbReference>
<dbReference type="GO" id="GO:0005524">
    <property type="term" value="F:ATP binding"/>
    <property type="evidence" value="ECO:0007669"/>
    <property type="project" value="InterPro"/>
</dbReference>
<dbReference type="PROSITE" id="PS50222">
    <property type="entry name" value="EF_HAND_2"/>
    <property type="match status" value="1"/>
</dbReference>
<comment type="caution">
    <text evidence="3">The sequence shown here is derived from an EMBL/GenBank/DDBJ whole genome shotgun (WGS) entry which is preliminary data.</text>
</comment>
<feature type="region of interest" description="Disordered" evidence="1">
    <location>
        <begin position="28"/>
        <end position="62"/>
    </location>
</feature>
<dbReference type="Pfam" id="PF08302">
    <property type="entry name" value="tRNA_lig_CPD"/>
    <property type="match status" value="1"/>
</dbReference>
<organism evidence="3 4">
    <name type="scientific">Symbiodinium microadriaticum</name>
    <name type="common">Dinoflagellate</name>
    <name type="synonym">Zooxanthella microadriatica</name>
    <dbReference type="NCBI Taxonomy" id="2951"/>
    <lineage>
        <taxon>Eukaryota</taxon>
        <taxon>Sar</taxon>
        <taxon>Alveolata</taxon>
        <taxon>Dinophyceae</taxon>
        <taxon>Suessiales</taxon>
        <taxon>Symbiodiniaceae</taxon>
        <taxon>Symbiodinium</taxon>
    </lineage>
</organism>
<dbReference type="Gene3D" id="3.40.50.300">
    <property type="entry name" value="P-loop containing nucleotide triphosphate hydrolases"/>
    <property type="match status" value="1"/>
</dbReference>
<keyword evidence="4" id="KW-1185">Reference proteome</keyword>
<dbReference type="InterPro" id="IPR027417">
    <property type="entry name" value="P-loop_NTPase"/>
</dbReference>
<feature type="domain" description="EF-hand" evidence="2">
    <location>
        <begin position="1585"/>
        <end position="1620"/>
    </location>
</feature>
<evidence type="ECO:0000313" key="4">
    <source>
        <dbReference type="Proteomes" id="UP000186817"/>
    </source>
</evidence>
<dbReference type="InterPro" id="IPR011992">
    <property type="entry name" value="EF-hand-dom_pair"/>
</dbReference>
<dbReference type="GO" id="GO:0005634">
    <property type="term" value="C:nucleus"/>
    <property type="evidence" value="ECO:0007669"/>
    <property type="project" value="TreeGrafter"/>
</dbReference>
<gene>
    <name evidence="3" type="ORF">AK812_SmicGene21933</name>
</gene>
<dbReference type="InterPro" id="IPR002048">
    <property type="entry name" value="EF_hand_dom"/>
</dbReference>
<dbReference type="GO" id="GO:0006388">
    <property type="term" value="P:tRNA splicing, via endonucleolytic cleavage and ligation"/>
    <property type="evidence" value="ECO:0007669"/>
    <property type="project" value="InterPro"/>
</dbReference>
<dbReference type="PANTHER" id="PTHR32004">
    <property type="entry name" value="TRNA LIGASE"/>
    <property type="match status" value="1"/>
</dbReference>